<gene>
    <name evidence="2" type="ORF">FHW18_001808</name>
</gene>
<dbReference type="SMART" id="SM00450">
    <property type="entry name" value="RHOD"/>
    <property type="match status" value="4"/>
</dbReference>
<reference evidence="2 3" key="1">
    <citation type="submission" date="2020-07" db="EMBL/GenBank/DDBJ databases">
        <title>Genomic Encyclopedia of Type Strains, Phase IV (KMG-V): Genome sequencing to study the core and pangenomes of soil and plant-associated prokaryotes.</title>
        <authorList>
            <person name="Whitman W."/>
        </authorList>
    </citation>
    <scope>NUCLEOTIDE SEQUENCE [LARGE SCALE GENOMIC DNA]</scope>
    <source>
        <strain evidence="2 3">SAS40</strain>
    </source>
</reference>
<feature type="domain" description="Rhodanese" evidence="1">
    <location>
        <begin position="277"/>
        <end position="363"/>
    </location>
</feature>
<dbReference type="GO" id="GO:0004792">
    <property type="term" value="F:thiosulfate-cyanide sulfurtransferase activity"/>
    <property type="evidence" value="ECO:0007669"/>
    <property type="project" value="TreeGrafter"/>
</dbReference>
<dbReference type="Proteomes" id="UP000542125">
    <property type="component" value="Unassembled WGS sequence"/>
</dbReference>
<organism evidence="2 3">
    <name type="scientific">Pigmentiphaga litoralis</name>
    <dbReference type="NCBI Taxonomy" id="516702"/>
    <lineage>
        <taxon>Bacteria</taxon>
        <taxon>Pseudomonadati</taxon>
        <taxon>Pseudomonadota</taxon>
        <taxon>Betaproteobacteria</taxon>
        <taxon>Burkholderiales</taxon>
        <taxon>Alcaligenaceae</taxon>
        <taxon>Pigmentiphaga</taxon>
    </lineage>
</organism>
<dbReference type="PROSITE" id="PS50206">
    <property type="entry name" value="RHODANESE_3"/>
    <property type="match status" value="4"/>
</dbReference>
<dbReference type="InterPro" id="IPR036873">
    <property type="entry name" value="Rhodanese-like_dom_sf"/>
</dbReference>
<dbReference type="Gene3D" id="3.40.250.10">
    <property type="entry name" value="Rhodanese-like domain"/>
    <property type="match status" value="4"/>
</dbReference>
<proteinExistence type="predicted"/>
<sequence length="519" mass="56490">MISSIDAQTVRQWLQDGNELAFLDVREHGQYGEGHPFFVVSAPYSRLELDVTRLVPRRGARIVLLDDDDGVAQRAAQRLQGLGYTDLHVLNHGAKGWQAAGYELFQGVNLPSKTFGELAEHAYDTPRIQAQELNAMFQRGERVVVLDGRPFEEYRKMNIPGAICCPNAELPYRIHALVDDDSTPIVIHCAGRTRSIIGAQTLINAGVRNPVYALENGTQGWFLNDLQLEHGSSRRYPQVDPADPRLASRREAASAQAAWHGVGQVDADTLPAWLSDTGRSTFLLDVRTPEEFAAGTLAGAQHAPGGQLVQGTDQYVGVRNARIVLLDTDGIRAPLIAAWLRQLGHDSYLLTGDVTLAPPAKAPSAVTPLAAVDADEVAALAASGGVRLLDVRASTKYRAGHIEGATWTIRPRIQALVATDNLPVVIVADDGRIAALAAGDAEFDDARWLAGDAAAWAEAGLPVVDTPDHPSDADCIDYLFFVHDRHDGNREAARRYLSWETGLIARLDDSERAAFRLRH</sequence>
<dbReference type="RefSeq" id="WP_179585515.1">
    <property type="nucleotide sequence ID" value="NZ_JACBYR010000001.1"/>
</dbReference>
<keyword evidence="2" id="KW-0808">Transferase</keyword>
<accession>A0A7Y9IT30</accession>
<keyword evidence="3" id="KW-1185">Reference proteome</keyword>
<feature type="domain" description="Rhodanese" evidence="1">
    <location>
        <begin position="16"/>
        <end position="106"/>
    </location>
</feature>
<dbReference type="PANTHER" id="PTHR44086:SF10">
    <property type="entry name" value="THIOSULFATE SULFURTRANSFERASE_RHODANESE-LIKE DOMAIN-CONTAINING PROTEIN 3"/>
    <property type="match status" value="1"/>
</dbReference>
<dbReference type="InterPro" id="IPR001763">
    <property type="entry name" value="Rhodanese-like_dom"/>
</dbReference>
<evidence type="ECO:0000313" key="2">
    <source>
        <dbReference type="EMBL" id="NYE82537.1"/>
    </source>
</evidence>
<feature type="domain" description="Rhodanese" evidence="1">
    <location>
        <begin position="139"/>
        <end position="230"/>
    </location>
</feature>
<evidence type="ECO:0000313" key="3">
    <source>
        <dbReference type="Proteomes" id="UP000542125"/>
    </source>
</evidence>
<dbReference type="SUPFAM" id="SSF52821">
    <property type="entry name" value="Rhodanese/Cell cycle control phosphatase"/>
    <property type="match status" value="4"/>
</dbReference>
<dbReference type="AlphaFoldDB" id="A0A7Y9IT30"/>
<evidence type="ECO:0000259" key="1">
    <source>
        <dbReference type="PROSITE" id="PS50206"/>
    </source>
</evidence>
<dbReference type="PANTHER" id="PTHR44086">
    <property type="entry name" value="THIOSULFATE SULFURTRANSFERASE RDL2, MITOCHONDRIAL-RELATED"/>
    <property type="match status" value="1"/>
</dbReference>
<protein>
    <submittedName>
        <fullName evidence="2">Rhodanese-related sulfurtransferase</fullName>
    </submittedName>
</protein>
<feature type="domain" description="Rhodanese" evidence="1">
    <location>
        <begin position="382"/>
        <end position="465"/>
    </location>
</feature>
<comment type="caution">
    <text evidence="2">The sequence shown here is derived from an EMBL/GenBank/DDBJ whole genome shotgun (WGS) entry which is preliminary data.</text>
</comment>
<name>A0A7Y9IT30_9BURK</name>
<dbReference type="EMBL" id="JACBYR010000001">
    <property type="protein sequence ID" value="NYE82537.1"/>
    <property type="molecule type" value="Genomic_DNA"/>
</dbReference>
<dbReference type="Pfam" id="PF00581">
    <property type="entry name" value="Rhodanese"/>
    <property type="match status" value="4"/>
</dbReference>